<name>A0A5N1JKP5_9BACT</name>
<gene>
    <name evidence="1" type="ORF">F0P93_02725</name>
</gene>
<evidence type="ECO:0000313" key="2">
    <source>
        <dbReference type="Proteomes" id="UP000326344"/>
    </source>
</evidence>
<evidence type="ECO:0000313" key="1">
    <source>
        <dbReference type="EMBL" id="KAA9356681.1"/>
    </source>
</evidence>
<dbReference type="Pfam" id="PF08843">
    <property type="entry name" value="AbiEii"/>
    <property type="match status" value="1"/>
</dbReference>
<dbReference type="AlphaFoldDB" id="A0A5N1JKP5"/>
<dbReference type="InterPro" id="IPR014942">
    <property type="entry name" value="AbiEii"/>
</dbReference>
<accession>A0A5N1JKP5</accession>
<dbReference type="GO" id="GO:0016740">
    <property type="term" value="F:transferase activity"/>
    <property type="evidence" value="ECO:0007669"/>
    <property type="project" value="UniProtKB-KW"/>
</dbReference>
<dbReference type="Proteomes" id="UP000326344">
    <property type="component" value="Unassembled WGS sequence"/>
</dbReference>
<keyword evidence="2" id="KW-1185">Reference proteome</keyword>
<protein>
    <submittedName>
        <fullName evidence="1">Nucleotidyl transferase AbiEii/AbiGii toxin family protein</fullName>
    </submittedName>
</protein>
<reference evidence="1 2" key="1">
    <citation type="submission" date="2019-09" db="EMBL/GenBank/DDBJ databases">
        <title>Genome Sequence of Larkinella sp MA1.</title>
        <authorList>
            <person name="Srinivasan S."/>
        </authorList>
    </citation>
    <scope>NUCLEOTIDE SEQUENCE [LARGE SCALE GENOMIC DNA]</scope>
    <source>
        <strain evidence="1 2">MA1</strain>
    </source>
</reference>
<dbReference type="EMBL" id="VTWS01000001">
    <property type="protein sequence ID" value="KAA9356681.1"/>
    <property type="molecule type" value="Genomic_DNA"/>
</dbReference>
<keyword evidence="1" id="KW-0808">Transferase</keyword>
<sequence>MLYTATVQPGTLELLKNLLKFPLLQPFALAGETNLSLRLGHWISVDLDLFTNQAFSEQEIFEEILLHFTPVIELDEARNTLSLLIEGIKVDLLAHRYPLVQPFFQEETIRFWSVEDVIAMKLGAISSRGAKKDFWDLAELMNHFSLNQMLDFFVLKYPNSYIGYVIRSLTYFEDADPQEDPVSLKAVSWEQVKHFINSSVKSYIRF</sequence>
<proteinExistence type="predicted"/>
<comment type="caution">
    <text evidence="1">The sequence shown here is derived from an EMBL/GenBank/DDBJ whole genome shotgun (WGS) entry which is preliminary data.</text>
</comment>
<organism evidence="1 2">
    <name type="scientific">Larkinella humicola</name>
    <dbReference type="NCBI Taxonomy" id="2607654"/>
    <lineage>
        <taxon>Bacteria</taxon>
        <taxon>Pseudomonadati</taxon>
        <taxon>Bacteroidota</taxon>
        <taxon>Cytophagia</taxon>
        <taxon>Cytophagales</taxon>
        <taxon>Spirosomataceae</taxon>
        <taxon>Larkinella</taxon>
    </lineage>
</organism>